<keyword evidence="4" id="KW-0805">Transcription regulation</keyword>
<evidence type="ECO:0000256" key="7">
    <source>
        <dbReference type="SAM" id="MobiDB-lite"/>
    </source>
</evidence>
<dbReference type="InterPro" id="IPR041355">
    <property type="entry name" value="Pre-SET_CXC"/>
</dbReference>
<evidence type="ECO:0000256" key="3">
    <source>
        <dbReference type="ARBA" id="ARBA00022691"/>
    </source>
</evidence>
<dbReference type="GO" id="GO:0009737">
    <property type="term" value="P:response to abscisic acid"/>
    <property type="evidence" value="ECO:0007669"/>
    <property type="project" value="EnsemblPlants"/>
</dbReference>
<organism evidence="10">
    <name type="scientific">Cucumis melo</name>
    <name type="common">Muskmelon</name>
    <dbReference type="NCBI Taxonomy" id="3656"/>
    <lineage>
        <taxon>Eukaryota</taxon>
        <taxon>Viridiplantae</taxon>
        <taxon>Streptophyta</taxon>
        <taxon>Embryophyta</taxon>
        <taxon>Tracheophyta</taxon>
        <taxon>Spermatophyta</taxon>
        <taxon>Magnoliopsida</taxon>
        <taxon>eudicotyledons</taxon>
        <taxon>Gunneridae</taxon>
        <taxon>Pentapetalae</taxon>
        <taxon>rosids</taxon>
        <taxon>fabids</taxon>
        <taxon>Cucurbitales</taxon>
        <taxon>Cucurbitaceae</taxon>
        <taxon>Benincaseae</taxon>
        <taxon>Cucumis</taxon>
    </lineage>
</organism>
<dbReference type="GO" id="GO:0045815">
    <property type="term" value="P:transcription initiation-coupled chromatin remodeling"/>
    <property type="evidence" value="ECO:0007669"/>
    <property type="project" value="EnsemblPlants"/>
</dbReference>
<evidence type="ECO:0000256" key="6">
    <source>
        <dbReference type="ARBA" id="ARBA00048568"/>
    </source>
</evidence>
<dbReference type="GO" id="GO:0010048">
    <property type="term" value="P:vernalization response"/>
    <property type="evidence" value="ECO:0007669"/>
    <property type="project" value="EnsemblPlants"/>
</dbReference>
<dbReference type="PANTHER" id="PTHR45747:SF4">
    <property type="entry name" value="HISTONE-LYSINE N-METHYLTRANSFERASE E(Z)"/>
    <property type="match status" value="1"/>
</dbReference>
<dbReference type="GO" id="GO:1990110">
    <property type="term" value="P:callus formation"/>
    <property type="evidence" value="ECO:0007669"/>
    <property type="project" value="EnsemblPlants"/>
</dbReference>
<dbReference type="GO" id="GO:0010228">
    <property type="term" value="P:vegetative to reproductive phase transition of meristem"/>
    <property type="evidence" value="ECO:0007669"/>
    <property type="project" value="EnsemblPlants"/>
</dbReference>
<protein>
    <submittedName>
        <fullName evidence="10">Uncharacterized protein</fullName>
    </submittedName>
</protein>
<feature type="region of interest" description="Disordered" evidence="7">
    <location>
        <begin position="884"/>
        <end position="910"/>
    </location>
</feature>
<dbReference type="InterPro" id="IPR001214">
    <property type="entry name" value="SET_dom"/>
</dbReference>
<feature type="compositionally biased region" description="Basic and acidic residues" evidence="7">
    <location>
        <begin position="884"/>
        <end position="899"/>
    </location>
</feature>
<dbReference type="InterPro" id="IPR026489">
    <property type="entry name" value="CXC_dom"/>
</dbReference>
<dbReference type="GO" id="GO:0009294">
    <property type="term" value="P:DNA-mediated transformation"/>
    <property type="evidence" value="ECO:0007669"/>
    <property type="project" value="EnsemblPlants"/>
</dbReference>
<dbReference type="PROSITE" id="PS50280">
    <property type="entry name" value="SET"/>
    <property type="match status" value="1"/>
</dbReference>
<dbReference type="GO" id="GO:0001222">
    <property type="term" value="F:transcription corepressor binding"/>
    <property type="evidence" value="ECO:0007669"/>
    <property type="project" value="EnsemblPlants"/>
</dbReference>
<dbReference type="GO" id="GO:0009909">
    <property type="term" value="P:regulation of flower development"/>
    <property type="evidence" value="ECO:0007669"/>
    <property type="project" value="EnsemblPlants"/>
</dbReference>
<comment type="catalytic activity">
    <reaction evidence="6">
        <text>L-lysyl(27)-[histone H3] + 3 S-adenosyl-L-methionine = N(6),N(6),N(6)-trimethyl-L-lysyl(27)-[histone H3] + 3 S-adenosyl-L-homocysteine + 3 H(+)</text>
        <dbReference type="Rhea" id="RHEA:60292"/>
        <dbReference type="Rhea" id="RHEA-COMP:15535"/>
        <dbReference type="Rhea" id="RHEA-COMP:15548"/>
        <dbReference type="ChEBI" id="CHEBI:15378"/>
        <dbReference type="ChEBI" id="CHEBI:29969"/>
        <dbReference type="ChEBI" id="CHEBI:57856"/>
        <dbReference type="ChEBI" id="CHEBI:59789"/>
        <dbReference type="ChEBI" id="CHEBI:61961"/>
        <dbReference type="EC" id="2.1.1.356"/>
    </reaction>
</comment>
<dbReference type="InterPro" id="IPR058609">
    <property type="entry name" value="HTH_CLF-like"/>
</dbReference>
<sequence length="910" mass="102487">MASKASLPSPSADRSDMPDDTQLKPQGQDPTPKEILSVIEFLKKQVAGERCNSVQKRMEENKQKLAGITTHLLKSSTERRIRRLSDSDKGVDLLTKRQKDALDMQNGIDVSDGENDRSQEDGHASSAVLLGSNVAVRNAVRPIKLPEVKRLPPYTTWIFLDRNQRMTEDQSVVGRRRIYYGQSGGEALICSDSEEEVIDDEEEKRDFVESEDYILRKRQRKNQDVYEVEDSDKSTSVYYAKPTWDMMTMKEIGSSDLVLESLANCFSRSPGEIKARYEVLTQGEKAIGYFNNRINEEISHIGSTLLDKDLDAALDSFDNLFCRRCLVFDCRLHGCSQDLVFPAEKQPKCGTVGEENVPCGPLCYRSVLKSDKNGIGGSPLRSDLEEKHPISSDGPGAQISTKKKSSCKAGRRRAKSYQSESASSNAKNISESSESENGPRQDGNTIHQSPPLNSKITAVGELRKRNSKRVAERVLICMQKRQKKMAASESESLASVGHCPNDMKLKSNSCKENDDSSSSSRKNIRSPTPGRPRRRESLTQKCNKLEQNETLNNSLNEIITHLPADSCDDNSRKEECVDENLWKQDLANDKSWKPIEKGLYEKGIEIFGRNSCLIARNLLNGMKTCWEIFQYMNYSENKNCSQVGDGSNSHLEGYTKGSNEVRRRSRFLRRRGRVRRLKYTWKSAAYHSIRKRITERKDQPCRQYNPCGCQTACGKQCACLLNGTCCEKYCGCPKSCKNRFRGCHCAKSQCRSRQCPCFAADRECDPDVCRNCWVSCGDGTLGVPNQRGDNYECRNMKLLLKQQQRVLLGRSDISGWGAFLKFVLDAYRKGDKLKFANHSPDPNCYAKVIMVAGDHRVGIFAKERISAGEELFYDYRYEPDRAPAWARKPEASGSKKDDGAPSSGRAKKLA</sequence>
<dbReference type="Gramene" id="MELO3C020854.2.1">
    <property type="protein sequence ID" value="MELO3C020854.2.1"/>
    <property type="gene ID" value="MELO3C020854.2"/>
</dbReference>
<dbReference type="GO" id="GO:0031507">
    <property type="term" value="P:heterochromatin formation"/>
    <property type="evidence" value="ECO:0007669"/>
    <property type="project" value="TreeGrafter"/>
</dbReference>
<dbReference type="InterPro" id="IPR046341">
    <property type="entry name" value="SET_dom_sf"/>
</dbReference>
<feature type="region of interest" description="Disordered" evidence="7">
    <location>
        <begin position="375"/>
        <end position="467"/>
    </location>
</feature>
<evidence type="ECO:0000259" key="8">
    <source>
        <dbReference type="PROSITE" id="PS50280"/>
    </source>
</evidence>
<keyword evidence="5" id="KW-0804">Transcription</keyword>
<dbReference type="PROSITE" id="PS51576">
    <property type="entry name" value="SAM_MT43_EZ"/>
    <property type="match status" value="1"/>
</dbReference>
<evidence type="ECO:0000313" key="10">
    <source>
        <dbReference type="EnsemblPlants" id="MELO3C020854.2.1"/>
    </source>
</evidence>
<dbReference type="AlphaFoldDB" id="A0A9I9DMK8"/>
<feature type="domain" description="CXC" evidence="9">
    <location>
        <begin position="690"/>
        <end position="789"/>
    </location>
</feature>
<feature type="compositionally biased region" description="Basic residues" evidence="7">
    <location>
        <begin position="401"/>
        <end position="415"/>
    </location>
</feature>
<dbReference type="InterPro" id="IPR045318">
    <property type="entry name" value="EZH1/2-like"/>
</dbReference>
<dbReference type="GO" id="GO:0032259">
    <property type="term" value="P:methylation"/>
    <property type="evidence" value="ECO:0007669"/>
    <property type="project" value="UniProtKB-KW"/>
</dbReference>
<evidence type="ECO:0000256" key="1">
    <source>
        <dbReference type="ARBA" id="ARBA00022603"/>
    </source>
</evidence>
<dbReference type="GO" id="GO:1900055">
    <property type="term" value="P:regulation of leaf senescence"/>
    <property type="evidence" value="ECO:0007669"/>
    <property type="project" value="EnsemblPlants"/>
</dbReference>
<feature type="compositionally biased region" description="Basic and acidic residues" evidence="7">
    <location>
        <begin position="114"/>
        <end position="123"/>
    </location>
</feature>
<dbReference type="InterPro" id="IPR033467">
    <property type="entry name" value="Tesmin/TSO1-like_CXC"/>
</dbReference>
<feature type="region of interest" description="Disordered" evidence="7">
    <location>
        <begin position="104"/>
        <end position="123"/>
    </location>
</feature>
<dbReference type="SMART" id="SM00317">
    <property type="entry name" value="SET"/>
    <property type="match status" value="1"/>
</dbReference>
<dbReference type="InterPro" id="IPR025778">
    <property type="entry name" value="Hist-Lys_N-MeTrfase_plant"/>
</dbReference>
<feature type="region of interest" description="Disordered" evidence="7">
    <location>
        <begin position="485"/>
        <end position="542"/>
    </location>
</feature>
<dbReference type="Pfam" id="PF18264">
    <property type="entry name" value="preSET_CXC"/>
    <property type="match status" value="1"/>
</dbReference>
<dbReference type="GO" id="GO:0140951">
    <property type="term" value="F:histone H3K27 trimethyltransferase activity"/>
    <property type="evidence" value="ECO:0007669"/>
    <property type="project" value="UniProtKB-EC"/>
</dbReference>
<reference evidence="10" key="1">
    <citation type="submission" date="2023-03" db="UniProtKB">
        <authorList>
            <consortium name="EnsemblPlants"/>
        </authorList>
    </citation>
    <scope>IDENTIFICATION</scope>
</reference>
<evidence type="ECO:0000259" key="9">
    <source>
        <dbReference type="PROSITE" id="PS51633"/>
    </source>
</evidence>
<dbReference type="GO" id="GO:0003727">
    <property type="term" value="F:single-stranded RNA binding"/>
    <property type="evidence" value="ECO:0007669"/>
    <property type="project" value="EnsemblPlants"/>
</dbReference>
<evidence type="ECO:0000256" key="4">
    <source>
        <dbReference type="ARBA" id="ARBA00023015"/>
    </source>
</evidence>
<dbReference type="SUPFAM" id="SSF82199">
    <property type="entry name" value="SET domain"/>
    <property type="match status" value="1"/>
</dbReference>
<dbReference type="PANTHER" id="PTHR45747">
    <property type="entry name" value="HISTONE-LYSINE N-METHYLTRANSFERASE E(Z)"/>
    <property type="match status" value="1"/>
</dbReference>
<evidence type="ECO:0000256" key="5">
    <source>
        <dbReference type="ARBA" id="ARBA00023163"/>
    </source>
</evidence>
<dbReference type="GO" id="GO:0003682">
    <property type="term" value="F:chromatin binding"/>
    <property type="evidence" value="ECO:0007669"/>
    <property type="project" value="TreeGrafter"/>
</dbReference>
<keyword evidence="1" id="KW-0489">Methyltransferase</keyword>
<dbReference type="Pfam" id="PF00856">
    <property type="entry name" value="SET"/>
    <property type="match status" value="1"/>
</dbReference>
<dbReference type="Gene3D" id="2.170.270.10">
    <property type="entry name" value="SET domain"/>
    <property type="match status" value="2"/>
</dbReference>
<feature type="compositionally biased region" description="Polar residues" evidence="7">
    <location>
        <begin position="416"/>
        <end position="456"/>
    </location>
</feature>
<feature type="region of interest" description="Disordered" evidence="7">
    <location>
        <begin position="1"/>
        <end position="33"/>
    </location>
</feature>
<name>A0A9I9DMK8_CUCME</name>
<dbReference type="Pfam" id="PF25996">
    <property type="entry name" value="HTH_CLF_N"/>
    <property type="match status" value="1"/>
</dbReference>
<dbReference type="GO" id="GO:0141044">
    <property type="term" value="P:epigenetic programming in the endosperm"/>
    <property type="evidence" value="ECO:0007669"/>
    <property type="project" value="EnsemblPlants"/>
</dbReference>
<dbReference type="GO" id="GO:0031519">
    <property type="term" value="C:PcG protein complex"/>
    <property type="evidence" value="ECO:0007669"/>
    <property type="project" value="InterPro"/>
</dbReference>
<dbReference type="PROSITE" id="PS51633">
    <property type="entry name" value="CXC"/>
    <property type="match status" value="1"/>
</dbReference>
<dbReference type="GO" id="GO:0009965">
    <property type="term" value="P:leaf morphogenesis"/>
    <property type="evidence" value="ECO:0007669"/>
    <property type="project" value="EnsemblPlants"/>
</dbReference>
<feature type="compositionally biased region" description="Basic and acidic residues" evidence="7">
    <location>
        <begin position="501"/>
        <end position="514"/>
    </location>
</feature>
<dbReference type="SMART" id="SM01114">
    <property type="entry name" value="CXC"/>
    <property type="match status" value="1"/>
</dbReference>
<dbReference type="EnsemblPlants" id="MELO3C020854.2.1">
    <property type="protein sequence ID" value="MELO3C020854.2.1"/>
    <property type="gene ID" value="MELO3C020854.2"/>
</dbReference>
<evidence type="ECO:0000256" key="2">
    <source>
        <dbReference type="ARBA" id="ARBA00022679"/>
    </source>
</evidence>
<keyword evidence="2" id="KW-0808">Transferase</keyword>
<keyword evidence="3" id="KW-0949">S-adenosyl-L-methionine</keyword>
<feature type="domain" description="SET" evidence="8">
    <location>
        <begin position="741"/>
        <end position="876"/>
    </location>
</feature>
<dbReference type="GO" id="GO:0006355">
    <property type="term" value="P:regulation of DNA-templated transcription"/>
    <property type="evidence" value="ECO:0007669"/>
    <property type="project" value="EnsemblPlants"/>
</dbReference>
<proteinExistence type="predicted"/>
<accession>A0A9I9DMK8</accession>